<proteinExistence type="predicted"/>
<name>A0AA40HWY2_CNENI</name>
<dbReference type="AlphaFoldDB" id="A0AA40HWY2"/>
<feature type="compositionally biased region" description="Polar residues" evidence="1">
    <location>
        <begin position="95"/>
        <end position="106"/>
    </location>
</feature>
<organism evidence="2 3">
    <name type="scientific">Cnephaeus nilssonii</name>
    <name type="common">Northern bat</name>
    <name type="synonym">Eptesicus nilssonii</name>
    <dbReference type="NCBI Taxonomy" id="3371016"/>
    <lineage>
        <taxon>Eukaryota</taxon>
        <taxon>Metazoa</taxon>
        <taxon>Chordata</taxon>
        <taxon>Craniata</taxon>
        <taxon>Vertebrata</taxon>
        <taxon>Euteleostomi</taxon>
        <taxon>Mammalia</taxon>
        <taxon>Eutheria</taxon>
        <taxon>Laurasiatheria</taxon>
        <taxon>Chiroptera</taxon>
        <taxon>Yangochiroptera</taxon>
        <taxon>Vespertilionidae</taxon>
        <taxon>Cnephaeus</taxon>
    </lineage>
</organism>
<evidence type="ECO:0000256" key="1">
    <source>
        <dbReference type="SAM" id="MobiDB-lite"/>
    </source>
</evidence>
<sequence length="258" mass="28553">MGYKCGSYLEKAMVGKDARVKEFLKTREIVVKTVLQGPLKDCQAMEHGGSRGSSVDSGLRRDRAWENHVRQSLMVMAATLQGPVVTDTSHRTPIPRTSASTPHWTGLQSAPLYTRHQRKDLREETPGPSLKAFCRTDHSLPGRLDTVTGILSLQNTTFLSSEPHGDQLSGDELSWASTQLSPGAFKASLRQFGPSAWRTGPQDPLLTTQEPRSKFGGHRNQQLLCWDQWELTQFGAVDSDNLGGRQVRRTNGSTSVRL</sequence>
<protein>
    <submittedName>
        <fullName evidence="2">Uncharacterized protein</fullName>
    </submittedName>
</protein>
<keyword evidence="3" id="KW-1185">Reference proteome</keyword>
<feature type="region of interest" description="Disordered" evidence="1">
    <location>
        <begin position="86"/>
        <end position="106"/>
    </location>
</feature>
<gene>
    <name evidence="2" type="ORF">QTO34_001582</name>
</gene>
<evidence type="ECO:0000313" key="2">
    <source>
        <dbReference type="EMBL" id="KAK1338466.1"/>
    </source>
</evidence>
<accession>A0AA40HWY2</accession>
<comment type="caution">
    <text evidence="2">The sequence shown here is derived from an EMBL/GenBank/DDBJ whole genome shotgun (WGS) entry which is preliminary data.</text>
</comment>
<dbReference type="Proteomes" id="UP001177744">
    <property type="component" value="Unassembled WGS sequence"/>
</dbReference>
<dbReference type="EMBL" id="JAULJE010000010">
    <property type="protein sequence ID" value="KAK1338466.1"/>
    <property type="molecule type" value="Genomic_DNA"/>
</dbReference>
<feature type="region of interest" description="Disordered" evidence="1">
    <location>
        <begin position="196"/>
        <end position="216"/>
    </location>
</feature>
<evidence type="ECO:0000313" key="3">
    <source>
        <dbReference type="Proteomes" id="UP001177744"/>
    </source>
</evidence>
<reference evidence="2" key="1">
    <citation type="submission" date="2023-06" db="EMBL/GenBank/DDBJ databases">
        <title>Reference genome for the Northern bat (Eptesicus nilssonii), a most northern bat species.</title>
        <authorList>
            <person name="Laine V.N."/>
            <person name="Pulliainen A.T."/>
            <person name="Lilley T.M."/>
        </authorList>
    </citation>
    <scope>NUCLEOTIDE SEQUENCE</scope>
    <source>
        <strain evidence="2">BLF_Eptnil</strain>
        <tissue evidence="2">Kidney</tissue>
    </source>
</reference>